<proteinExistence type="predicted"/>
<dbReference type="STRING" id="1343740.M271_13080"/>
<dbReference type="PANTHER" id="PTHR11941:SF54">
    <property type="entry name" value="ENOYL-COA HYDRATASE, MITOCHONDRIAL"/>
    <property type="match status" value="1"/>
</dbReference>
<dbReference type="EMBL" id="QYCY01000002">
    <property type="protein sequence ID" value="RLV73647.1"/>
    <property type="molecule type" value="Genomic_DNA"/>
</dbReference>
<gene>
    <name evidence="1" type="ORF">D3C57_130515</name>
</gene>
<dbReference type="Gene3D" id="3.90.226.10">
    <property type="entry name" value="2-enoyl-CoA Hydratase, Chain A, domain 1"/>
    <property type="match status" value="1"/>
</dbReference>
<organism evidence="1 2">
    <name type="scientific">Streptomyces rapamycinicus (strain ATCC 29253 / DSM 41530 / NRRL 5491 / AYB-994)</name>
    <name type="common">Streptomyces hygroscopicus (strain ATCC 29253)</name>
    <dbReference type="NCBI Taxonomy" id="1343740"/>
    <lineage>
        <taxon>Bacteria</taxon>
        <taxon>Bacillati</taxon>
        <taxon>Actinomycetota</taxon>
        <taxon>Actinomycetes</taxon>
        <taxon>Kitasatosporales</taxon>
        <taxon>Streptomycetaceae</taxon>
        <taxon>Streptomyces</taxon>
        <taxon>Streptomyces violaceusniger group</taxon>
    </lineage>
</organism>
<dbReference type="GO" id="GO:0006635">
    <property type="term" value="P:fatty acid beta-oxidation"/>
    <property type="evidence" value="ECO:0007669"/>
    <property type="project" value="TreeGrafter"/>
</dbReference>
<name>A0A3L8R266_STRRN</name>
<dbReference type="InterPro" id="IPR029045">
    <property type="entry name" value="ClpP/crotonase-like_dom_sf"/>
</dbReference>
<dbReference type="Pfam" id="PF00378">
    <property type="entry name" value="ECH_1"/>
    <property type="match status" value="1"/>
</dbReference>
<evidence type="ECO:0000313" key="1">
    <source>
        <dbReference type="EMBL" id="RLV73647.1"/>
    </source>
</evidence>
<dbReference type="CDD" id="cd06558">
    <property type="entry name" value="crotonase-like"/>
    <property type="match status" value="1"/>
</dbReference>
<reference evidence="1 2" key="1">
    <citation type="journal article" date="2018" name="J. Biol. Chem.">
        <title>Discovery of the actinoplanic acid pathway in Streptomyces rapamycinicus reveals a genetically conserved synergism with rapamycin.</title>
        <authorList>
            <person name="Mrak P."/>
            <person name="Krastel P."/>
            <person name="Pivk Lukancic P."/>
            <person name="Tao J."/>
            <person name="Pistorius D."/>
            <person name="Moore C.M."/>
        </authorList>
    </citation>
    <scope>NUCLEOTIDE SEQUENCE [LARGE SCALE GENOMIC DNA]</scope>
    <source>
        <strain evidence="1 2">NRRL 5491</strain>
    </source>
</reference>
<sequence>MDTEPTLADPIFPPDGEKTSKSCIQFTWIVSSFCVESSHMTASADNPTTVHGVRLEIHGQVAEVVLDRAPVNAVTVGMYETLITVFRELSTRTDVHAVILRSAVRIFSAGADIKQPVEAVSPSESAAEFRQRMARTAYEAILDCTLPTIAVINGAAVGAGAVLGACCDIRYAADDARIGLPEINAGRCGGGAHLMRLLPQGQVRLMYLTGDPVDAAEAYRTGLVQHVAAPDAILTEARELAARIAAKSPLGLRLAKQALNEAENLPVRPGYAAEQVYTLRLGAHPDAAEAAKAVLDKREAVWSWPGVAEG</sequence>
<protein>
    <submittedName>
        <fullName evidence="1">Enoyl-CoA hydratase</fullName>
    </submittedName>
</protein>
<dbReference type="AlphaFoldDB" id="A0A3L8R266"/>
<dbReference type="Proteomes" id="UP000281594">
    <property type="component" value="Unassembled WGS sequence"/>
</dbReference>
<comment type="caution">
    <text evidence="1">The sequence shown here is derived from an EMBL/GenBank/DDBJ whole genome shotgun (WGS) entry which is preliminary data.</text>
</comment>
<dbReference type="GO" id="GO:0003824">
    <property type="term" value="F:catalytic activity"/>
    <property type="evidence" value="ECO:0007669"/>
    <property type="project" value="UniProtKB-ARBA"/>
</dbReference>
<dbReference type="PANTHER" id="PTHR11941">
    <property type="entry name" value="ENOYL-COA HYDRATASE-RELATED"/>
    <property type="match status" value="1"/>
</dbReference>
<dbReference type="SUPFAM" id="SSF52096">
    <property type="entry name" value="ClpP/crotonase"/>
    <property type="match status" value="1"/>
</dbReference>
<evidence type="ECO:0000313" key="2">
    <source>
        <dbReference type="Proteomes" id="UP000281594"/>
    </source>
</evidence>
<dbReference type="InterPro" id="IPR001753">
    <property type="entry name" value="Enoyl-CoA_hydra/iso"/>
</dbReference>
<accession>A0A3L8R266</accession>